<sequence length="475" mass="53231">MTTSSPATDALWAFYYIQGEDGEDRSHPNAFKVPYSGSSDITLADIHRHFPLKNPSEFHFRFRLNTVVRGTPISDHNGKTASSNKHTFFWLDITSTKQKVPLSNGRIICKLLRLQKPQRIGLIFQRKPVSIQTRIQKDQAVKIRCSHANASELDMRTSDYTEAEGGGAYGHPGTPHKEYQASAKRNENTNQQSSTNKVPVEQKAEKSRTSNESFEDFLSGGGPGKPTRGAGIDGNNVNLMIDHAWNQEGSAANMPRSSTSPNFLNSMDPLTQKKTPQTINAASSKTQAPPAFDDDGGQTVGPVTLAEMRKYATSTSDGSNVYNPSLIDKSTKSEFVRRAMEERERKMNEEITKARQALQQREEAQRLISTQKEQAYVMIGPKLKAWAEDNGRIKNIRTLLSTMHLVMWENSKWQEVNMGKLIQPQDVKKVYRKAMIVVHPDKSRGCNAEELLIAERVFAAVNTAWEEFITTNPCQ</sequence>
<dbReference type="InParanoid" id="A0A024GGF5"/>
<dbReference type="SUPFAM" id="SSF54236">
    <property type="entry name" value="Ubiquitin-like"/>
    <property type="match status" value="1"/>
</dbReference>
<evidence type="ECO:0000256" key="1">
    <source>
        <dbReference type="SAM" id="Coils"/>
    </source>
</evidence>
<dbReference type="InterPro" id="IPR029071">
    <property type="entry name" value="Ubiquitin-like_domsf"/>
</dbReference>
<proteinExistence type="predicted"/>
<feature type="coiled-coil region" evidence="1">
    <location>
        <begin position="337"/>
        <end position="374"/>
    </location>
</feature>
<organism evidence="3 4">
    <name type="scientific">Albugo candida</name>
    <dbReference type="NCBI Taxonomy" id="65357"/>
    <lineage>
        <taxon>Eukaryota</taxon>
        <taxon>Sar</taxon>
        <taxon>Stramenopiles</taxon>
        <taxon>Oomycota</taxon>
        <taxon>Peronosporomycetes</taxon>
        <taxon>Albuginales</taxon>
        <taxon>Albuginaceae</taxon>
        <taxon>Albugo</taxon>
    </lineage>
</organism>
<evidence type="ECO:0000256" key="2">
    <source>
        <dbReference type="SAM" id="MobiDB-lite"/>
    </source>
</evidence>
<dbReference type="GO" id="GO:0072583">
    <property type="term" value="P:clathrin-dependent endocytosis"/>
    <property type="evidence" value="ECO:0007669"/>
    <property type="project" value="TreeGrafter"/>
</dbReference>
<feature type="region of interest" description="Disordered" evidence="2">
    <location>
        <begin position="161"/>
        <end position="232"/>
    </location>
</feature>
<evidence type="ECO:0008006" key="5">
    <source>
        <dbReference type="Google" id="ProtNLM"/>
    </source>
</evidence>
<dbReference type="InterPro" id="IPR001623">
    <property type="entry name" value="DnaJ_domain"/>
</dbReference>
<dbReference type="PANTHER" id="PTHR23172">
    <property type="entry name" value="AUXILIN/CYCLIN G-ASSOCIATED KINASE-RELATED"/>
    <property type="match status" value="1"/>
</dbReference>
<protein>
    <recommendedName>
        <fullName evidence="5">J domain-containing protein</fullName>
    </recommendedName>
</protein>
<dbReference type="OrthoDB" id="1717591at2759"/>
<feature type="compositionally biased region" description="Polar residues" evidence="2">
    <location>
        <begin position="188"/>
        <end position="197"/>
    </location>
</feature>
<dbReference type="Gene3D" id="2.40.240.130">
    <property type="match status" value="1"/>
</dbReference>
<dbReference type="CDD" id="cd06257">
    <property type="entry name" value="DnaJ"/>
    <property type="match status" value="1"/>
</dbReference>
<dbReference type="PANTHER" id="PTHR23172:SF19">
    <property type="entry name" value="J DOMAIN-CONTAINING PROTEIN"/>
    <property type="match status" value="1"/>
</dbReference>
<dbReference type="GO" id="GO:0005737">
    <property type="term" value="C:cytoplasm"/>
    <property type="evidence" value="ECO:0007669"/>
    <property type="project" value="TreeGrafter"/>
</dbReference>
<dbReference type="GO" id="GO:0031982">
    <property type="term" value="C:vesicle"/>
    <property type="evidence" value="ECO:0007669"/>
    <property type="project" value="TreeGrafter"/>
</dbReference>
<evidence type="ECO:0000313" key="4">
    <source>
        <dbReference type="Proteomes" id="UP000053237"/>
    </source>
</evidence>
<feature type="compositionally biased region" description="Basic and acidic residues" evidence="2">
    <location>
        <begin position="175"/>
        <end position="187"/>
    </location>
</feature>
<dbReference type="InterPro" id="IPR038207">
    <property type="entry name" value="DIX_dom_sf"/>
</dbReference>
<dbReference type="Proteomes" id="UP000053237">
    <property type="component" value="Unassembled WGS sequence"/>
</dbReference>
<dbReference type="InterPro" id="IPR036869">
    <property type="entry name" value="J_dom_sf"/>
</dbReference>
<evidence type="ECO:0000313" key="3">
    <source>
        <dbReference type="EMBL" id="CCI45942.1"/>
    </source>
</evidence>
<dbReference type="SUPFAM" id="SSF46565">
    <property type="entry name" value="Chaperone J-domain"/>
    <property type="match status" value="1"/>
</dbReference>
<feature type="compositionally biased region" description="Basic and acidic residues" evidence="2">
    <location>
        <begin position="200"/>
        <end position="209"/>
    </location>
</feature>
<dbReference type="GO" id="GO:0030276">
    <property type="term" value="F:clathrin binding"/>
    <property type="evidence" value="ECO:0007669"/>
    <property type="project" value="TreeGrafter"/>
</dbReference>
<accession>A0A024GGF5</accession>
<dbReference type="Gene3D" id="1.10.287.110">
    <property type="entry name" value="DnaJ domain"/>
    <property type="match status" value="1"/>
</dbReference>
<dbReference type="STRING" id="65357.A0A024GGF5"/>
<name>A0A024GGF5_9STRA</name>
<dbReference type="EMBL" id="CAIX01000112">
    <property type="protein sequence ID" value="CCI45942.1"/>
    <property type="molecule type" value="Genomic_DNA"/>
</dbReference>
<keyword evidence="1" id="KW-0175">Coiled coil</keyword>
<reference evidence="3 4" key="1">
    <citation type="submission" date="2012-05" db="EMBL/GenBank/DDBJ databases">
        <title>Recombination and specialization in a pathogen metapopulation.</title>
        <authorList>
            <person name="Gardiner A."/>
            <person name="Kemen E."/>
            <person name="Schultz-Larsen T."/>
            <person name="MacLean D."/>
            <person name="Van Oosterhout C."/>
            <person name="Jones J.D.G."/>
        </authorList>
    </citation>
    <scope>NUCLEOTIDE SEQUENCE [LARGE SCALE GENOMIC DNA]</scope>
    <source>
        <strain evidence="3 4">Ac Nc2</strain>
    </source>
</reference>
<comment type="caution">
    <text evidence="3">The sequence shown here is derived from an EMBL/GenBank/DDBJ whole genome shotgun (WGS) entry which is preliminary data.</text>
</comment>
<dbReference type="AlphaFoldDB" id="A0A024GGF5"/>
<keyword evidence="4" id="KW-1185">Reference proteome</keyword>
<dbReference type="GO" id="GO:0072318">
    <property type="term" value="P:clathrin coat disassembly"/>
    <property type="evidence" value="ECO:0007669"/>
    <property type="project" value="TreeGrafter"/>
</dbReference>
<gene>
    <name evidence="3" type="ORF">BN9_068520</name>
</gene>